<dbReference type="EMBL" id="RWGY01000013">
    <property type="protein sequence ID" value="TVU27347.1"/>
    <property type="molecule type" value="Genomic_DNA"/>
</dbReference>
<protein>
    <submittedName>
        <fullName evidence="2">Uncharacterized protein</fullName>
    </submittedName>
</protein>
<proteinExistence type="predicted"/>
<reference evidence="2 3" key="1">
    <citation type="journal article" date="2019" name="Sci. Rep.">
        <title>A high-quality genome of Eragrostis curvula grass provides insights into Poaceae evolution and supports new strategies to enhance forage quality.</title>
        <authorList>
            <person name="Carballo J."/>
            <person name="Santos B.A.C.M."/>
            <person name="Zappacosta D."/>
            <person name="Garbus I."/>
            <person name="Selva J.P."/>
            <person name="Gallo C.A."/>
            <person name="Diaz A."/>
            <person name="Albertini E."/>
            <person name="Caccamo M."/>
            <person name="Echenique V."/>
        </authorList>
    </citation>
    <scope>NUCLEOTIDE SEQUENCE [LARGE SCALE GENOMIC DNA]</scope>
    <source>
        <strain evidence="3">cv. Victoria</strain>
        <tissue evidence="2">Leaf</tissue>
    </source>
</reference>
<feature type="region of interest" description="Disordered" evidence="1">
    <location>
        <begin position="130"/>
        <end position="158"/>
    </location>
</feature>
<feature type="compositionally biased region" description="Basic residues" evidence="1">
    <location>
        <begin position="183"/>
        <end position="195"/>
    </location>
</feature>
<keyword evidence="3" id="KW-1185">Reference proteome</keyword>
<gene>
    <name evidence="2" type="ORF">EJB05_29952</name>
</gene>
<evidence type="ECO:0000313" key="2">
    <source>
        <dbReference type="EMBL" id="TVU27347.1"/>
    </source>
</evidence>
<feature type="compositionally biased region" description="Polar residues" evidence="1">
    <location>
        <begin position="132"/>
        <end position="151"/>
    </location>
</feature>
<sequence length="246" mass="26957">EKGVFTVVDLGHHQETALPSSTPWDGAWSGTLPPDLRCARSILARVPAAKDAEGGGTRSRRWVQQSPAWPAWETTTAPRKDSSPPNRVRKRRYREDRGRKVYATTSIASYHNACRFNSMDFAHPPSSIVRGDSSTPCSRVRQPSYSGQTPFLSGDAETASGGAAAYRQTESAVAREDATAGTTRRRGSQRRRGTHRALLDFERRQPELLSGSRPPAAARRAKESRGRSLSEITTTVRSSFPIAIAP</sequence>
<evidence type="ECO:0000256" key="1">
    <source>
        <dbReference type="SAM" id="MobiDB-lite"/>
    </source>
</evidence>
<feature type="region of interest" description="Disordered" evidence="1">
    <location>
        <begin position="48"/>
        <end position="97"/>
    </location>
</feature>
<organism evidence="2 3">
    <name type="scientific">Eragrostis curvula</name>
    <name type="common">weeping love grass</name>
    <dbReference type="NCBI Taxonomy" id="38414"/>
    <lineage>
        <taxon>Eukaryota</taxon>
        <taxon>Viridiplantae</taxon>
        <taxon>Streptophyta</taxon>
        <taxon>Embryophyta</taxon>
        <taxon>Tracheophyta</taxon>
        <taxon>Spermatophyta</taxon>
        <taxon>Magnoliopsida</taxon>
        <taxon>Liliopsida</taxon>
        <taxon>Poales</taxon>
        <taxon>Poaceae</taxon>
        <taxon>PACMAD clade</taxon>
        <taxon>Chloridoideae</taxon>
        <taxon>Eragrostideae</taxon>
        <taxon>Eragrostidinae</taxon>
        <taxon>Eragrostis</taxon>
    </lineage>
</organism>
<feature type="non-terminal residue" evidence="2">
    <location>
        <position position="1"/>
    </location>
</feature>
<feature type="compositionally biased region" description="Polar residues" evidence="1">
    <location>
        <begin position="62"/>
        <end position="77"/>
    </location>
</feature>
<accession>A0A5J9UW41</accession>
<feature type="region of interest" description="Disordered" evidence="1">
    <location>
        <begin position="171"/>
        <end position="232"/>
    </location>
</feature>
<comment type="caution">
    <text evidence="2">The sequence shown here is derived from an EMBL/GenBank/DDBJ whole genome shotgun (WGS) entry which is preliminary data.</text>
</comment>
<dbReference type="Proteomes" id="UP000324897">
    <property type="component" value="Chromosome 2"/>
</dbReference>
<feature type="non-terminal residue" evidence="2">
    <location>
        <position position="246"/>
    </location>
</feature>
<dbReference type="AlphaFoldDB" id="A0A5J9UW41"/>
<name>A0A5J9UW41_9POAL</name>
<evidence type="ECO:0000313" key="3">
    <source>
        <dbReference type="Proteomes" id="UP000324897"/>
    </source>
</evidence>
<feature type="compositionally biased region" description="Basic and acidic residues" evidence="1">
    <location>
        <begin position="197"/>
        <end position="206"/>
    </location>
</feature>
<dbReference type="Gramene" id="TVU27347">
    <property type="protein sequence ID" value="TVU27347"/>
    <property type="gene ID" value="EJB05_29952"/>
</dbReference>